<reference evidence="3" key="1">
    <citation type="submission" date="2016-11" db="EMBL/GenBank/DDBJ databases">
        <title>The genome of Nicotiana attenuata.</title>
        <authorList>
            <person name="Xu S."/>
            <person name="Brockmoeller T."/>
            <person name="Gaquerel E."/>
            <person name="Navarro A."/>
            <person name="Kuhl H."/>
            <person name="Gase K."/>
            <person name="Ling Z."/>
            <person name="Zhou W."/>
            <person name="Kreitzer C."/>
            <person name="Stanke M."/>
            <person name="Tang H."/>
            <person name="Lyons E."/>
            <person name="Pandey P."/>
            <person name="Pandey S.P."/>
            <person name="Timmermann B."/>
            <person name="Baldwin I.T."/>
        </authorList>
    </citation>
    <scope>NUCLEOTIDE SEQUENCE [LARGE SCALE GENOMIC DNA]</scope>
    <source>
        <strain evidence="3">UT</strain>
    </source>
</reference>
<accession>A0A1J6I8X2</accession>
<name>A0A1J6I8X2_NICAT</name>
<keyword evidence="1" id="KW-0812">Transmembrane</keyword>
<feature type="chain" id="PRO_5009639411" evidence="2">
    <location>
        <begin position="23"/>
        <end position="240"/>
    </location>
</feature>
<keyword evidence="2" id="KW-0732">Signal</keyword>
<dbReference type="Gramene" id="OIT00978">
    <property type="protein sequence ID" value="OIT00978"/>
    <property type="gene ID" value="A4A49_12779"/>
</dbReference>
<feature type="transmembrane region" description="Helical" evidence="1">
    <location>
        <begin position="167"/>
        <end position="189"/>
    </location>
</feature>
<feature type="signal peptide" evidence="2">
    <location>
        <begin position="1"/>
        <end position="22"/>
    </location>
</feature>
<evidence type="ECO:0000256" key="2">
    <source>
        <dbReference type="SAM" id="SignalP"/>
    </source>
</evidence>
<dbReference type="STRING" id="49451.A0A1J6I8X2"/>
<comment type="caution">
    <text evidence="3">The sequence shown here is derived from an EMBL/GenBank/DDBJ whole genome shotgun (WGS) entry which is preliminary data.</text>
</comment>
<feature type="transmembrane region" description="Helical" evidence="1">
    <location>
        <begin position="195"/>
        <end position="216"/>
    </location>
</feature>
<gene>
    <name evidence="3" type="ORF">A4A49_12779</name>
</gene>
<organism evidence="3 4">
    <name type="scientific">Nicotiana attenuata</name>
    <name type="common">Coyote tobacco</name>
    <dbReference type="NCBI Taxonomy" id="49451"/>
    <lineage>
        <taxon>Eukaryota</taxon>
        <taxon>Viridiplantae</taxon>
        <taxon>Streptophyta</taxon>
        <taxon>Embryophyta</taxon>
        <taxon>Tracheophyta</taxon>
        <taxon>Spermatophyta</taxon>
        <taxon>Magnoliopsida</taxon>
        <taxon>eudicotyledons</taxon>
        <taxon>Gunneridae</taxon>
        <taxon>Pentapetalae</taxon>
        <taxon>asterids</taxon>
        <taxon>lamiids</taxon>
        <taxon>Solanales</taxon>
        <taxon>Solanaceae</taxon>
        <taxon>Nicotianoideae</taxon>
        <taxon>Nicotianeae</taxon>
        <taxon>Nicotiana</taxon>
    </lineage>
</organism>
<keyword evidence="4" id="KW-1185">Reference proteome</keyword>
<keyword evidence="1" id="KW-0472">Membrane</keyword>
<proteinExistence type="predicted"/>
<evidence type="ECO:0000313" key="3">
    <source>
        <dbReference type="EMBL" id="OIT00978.1"/>
    </source>
</evidence>
<keyword evidence="1" id="KW-1133">Transmembrane helix</keyword>
<evidence type="ECO:0000313" key="4">
    <source>
        <dbReference type="Proteomes" id="UP000187609"/>
    </source>
</evidence>
<protein>
    <submittedName>
        <fullName evidence="3">Uncharacterized protein</fullName>
    </submittedName>
</protein>
<dbReference type="Proteomes" id="UP000187609">
    <property type="component" value="Unassembled WGS sequence"/>
</dbReference>
<dbReference type="EMBL" id="MJEQ01037189">
    <property type="protein sequence ID" value="OIT00978.1"/>
    <property type="molecule type" value="Genomic_DNA"/>
</dbReference>
<sequence length="240" mass="26794">MKEMLALHFFVYLFINQKYSAAMNEYVVLLKNAMEELLHHVSSSKGTGMDLLIEINNIASWDDDEYAKSSCKPSGAAGKGIAPQVEYYLGPLTDSLNLSSSDKYMDVRGSLYTSEGFSGMSSDIDFLFPMILLGYTEVNIKSRNEQYGIKVKQVPSKFNHMLEANKVSLNELVFTAMALICLAILDPIIAGGEFLGSHVEGLVTLVFLVLHITTIFKSSTQCHFIKLAYTYSFLHKDQLK</sequence>
<evidence type="ECO:0000256" key="1">
    <source>
        <dbReference type="SAM" id="Phobius"/>
    </source>
</evidence>
<dbReference type="AlphaFoldDB" id="A0A1J6I8X2"/>